<evidence type="ECO:0000259" key="7">
    <source>
        <dbReference type="PROSITE" id="PS51900"/>
    </source>
</evidence>
<dbReference type="PROSITE" id="PS51900">
    <property type="entry name" value="CB"/>
    <property type="match status" value="1"/>
</dbReference>
<dbReference type="EMBL" id="FQUZ01000007">
    <property type="protein sequence ID" value="SHE81985.1"/>
    <property type="molecule type" value="Genomic_DNA"/>
</dbReference>
<feature type="domain" description="Core-binding (CB)" evidence="7">
    <location>
        <begin position="43"/>
        <end position="146"/>
    </location>
</feature>
<dbReference type="Pfam" id="PF00589">
    <property type="entry name" value="Phage_integrase"/>
    <property type="match status" value="1"/>
</dbReference>
<evidence type="ECO:0000313" key="8">
    <source>
        <dbReference type="EMBL" id="SHE81985.1"/>
    </source>
</evidence>
<dbReference type="RefSeq" id="WP_073355101.1">
    <property type="nucleotide sequence ID" value="NZ_FQUZ01000007.1"/>
</dbReference>
<proteinExistence type="inferred from homology"/>
<evidence type="ECO:0000259" key="6">
    <source>
        <dbReference type="PROSITE" id="PS51898"/>
    </source>
</evidence>
<evidence type="ECO:0000256" key="1">
    <source>
        <dbReference type="ARBA" id="ARBA00008857"/>
    </source>
</evidence>
<reference evidence="8 9" key="1">
    <citation type="submission" date="2016-11" db="EMBL/GenBank/DDBJ databases">
        <authorList>
            <person name="Jaros S."/>
            <person name="Januszkiewicz K."/>
            <person name="Wedrychowicz H."/>
        </authorList>
    </citation>
    <scope>NUCLEOTIDE SEQUENCE [LARGE SCALE GENOMIC DNA]</scope>
    <source>
        <strain evidence="8 9">DSM 16112</strain>
    </source>
</reference>
<dbReference type="PANTHER" id="PTHR30349:SF41">
    <property type="entry name" value="INTEGRASE_RECOMBINASE PROTEIN MJ0367-RELATED"/>
    <property type="match status" value="1"/>
</dbReference>
<dbReference type="InterPro" id="IPR002104">
    <property type="entry name" value="Integrase_catalytic"/>
</dbReference>
<dbReference type="GO" id="GO:0015074">
    <property type="term" value="P:DNA integration"/>
    <property type="evidence" value="ECO:0007669"/>
    <property type="project" value="UniProtKB-KW"/>
</dbReference>
<dbReference type="Proteomes" id="UP000184327">
    <property type="component" value="Unassembled WGS sequence"/>
</dbReference>
<dbReference type="OrthoDB" id="8610787at2"/>
<dbReference type="PROSITE" id="PS51898">
    <property type="entry name" value="TYR_RECOMBINASE"/>
    <property type="match status" value="1"/>
</dbReference>
<dbReference type="Gene3D" id="1.10.150.130">
    <property type="match status" value="1"/>
</dbReference>
<dbReference type="InterPro" id="IPR050090">
    <property type="entry name" value="Tyrosine_recombinase_XerCD"/>
</dbReference>
<accession>A0A1M4WLA9</accession>
<name>A0A1M4WLA9_9BURK</name>
<evidence type="ECO:0000256" key="4">
    <source>
        <dbReference type="ARBA" id="ARBA00023172"/>
    </source>
</evidence>
<dbReference type="GO" id="GO:0006310">
    <property type="term" value="P:DNA recombination"/>
    <property type="evidence" value="ECO:0007669"/>
    <property type="project" value="UniProtKB-KW"/>
</dbReference>
<dbReference type="InterPro" id="IPR044068">
    <property type="entry name" value="CB"/>
</dbReference>
<dbReference type="AlphaFoldDB" id="A0A1M4WLA9"/>
<protein>
    <submittedName>
        <fullName evidence="8">Site-specific recombinase XerD</fullName>
    </submittedName>
</protein>
<dbReference type="InterPro" id="IPR010998">
    <property type="entry name" value="Integrase_recombinase_N"/>
</dbReference>
<dbReference type="PANTHER" id="PTHR30349">
    <property type="entry name" value="PHAGE INTEGRASE-RELATED"/>
    <property type="match status" value="1"/>
</dbReference>
<keyword evidence="4" id="KW-0233">DNA recombination</keyword>
<dbReference type="Gene3D" id="1.10.443.10">
    <property type="entry name" value="Intergrase catalytic core"/>
    <property type="match status" value="1"/>
</dbReference>
<dbReference type="SUPFAM" id="SSF56349">
    <property type="entry name" value="DNA breaking-rejoining enzymes"/>
    <property type="match status" value="1"/>
</dbReference>
<evidence type="ECO:0000256" key="3">
    <source>
        <dbReference type="ARBA" id="ARBA00023125"/>
    </source>
</evidence>
<dbReference type="STRING" id="1122156.SAMN02745117_00889"/>
<evidence type="ECO:0000256" key="2">
    <source>
        <dbReference type="ARBA" id="ARBA00022908"/>
    </source>
</evidence>
<keyword evidence="9" id="KW-1185">Reference proteome</keyword>
<evidence type="ECO:0000313" key="9">
    <source>
        <dbReference type="Proteomes" id="UP000184327"/>
    </source>
</evidence>
<keyword evidence="2" id="KW-0229">DNA integration</keyword>
<dbReference type="InterPro" id="IPR013762">
    <property type="entry name" value="Integrase-like_cat_sf"/>
</dbReference>
<evidence type="ECO:0000256" key="5">
    <source>
        <dbReference type="PROSITE-ProRule" id="PRU01248"/>
    </source>
</evidence>
<dbReference type="CDD" id="cd00397">
    <property type="entry name" value="DNA_BRE_C"/>
    <property type="match status" value="1"/>
</dbReference>
<comment type="similarity">
    <text evidence="1">Belongs to the 'phage' integrase family.</text>
</comment>
<gene>
    <name evidence="8" type="ORF">SAMN02745117_00889</name>
</gene>
<organism evidence="8 9">
    <name type="scientific">Lampropedia hyalina DSM 16112</name>
    <dbReference type="NCBI Taxonomy" id="1122156"/>
    <lineage>
        <taxon>Bacteria</taxon>
        <taxon>Pseudomonadati</taxon>
        <taxon>Pseudomonadota</taxon>
        <taxon>Betaproteobacteria</taxon>
        <taxon>Burkholderiales</taxon>
        <taxon>Comamonadaceae</taxon>
        <taxon>Lampropedia</taxon>
    </lineage>
</organism>
<keyword evidence="3 5" id="KW-0238">DNA-binding</keyword>
<dbReference type="InterPro" id="IPR011010">
    <property type="entry name" value="DNA_brk_join_enz"/>
</dbReference>
<dbReference type="GO" id="GO:0003677">
    <property type="term" value="F:DNA binding"/>
    <property type="evidence" value="ECO:0007669"/>
    <property type="project" value="UniProtKB-UniRule"/>
</dbReference>
<sequence>MAMPANDLTLPRQALPESFFSPALDGSQGSNRASGGFRQIAANTDVEAIRLWLAEYADSPHTLRSYRKEAVRLLLWANHSLGKPFSSLTREDLLAYEAFLAQPHGDWINPLLPRTGADRRLFDGPLSPRSIGQAMGILSGLFGYLVAAGYLRGNPLALRRRKSSRNATDKVGVERYLEQELWQAVLDFIDNLPRETTRECQHYERLRWLFRLLYGASLRVSEAADAQTSDLLQRRGNWWLRVQGKGGRVGDVPVSAQLMADWVRYRQFYGLPTVPNRLDSSPLVLSITGNPDRTLTPAVIYLLVKKVFLDLAGTLEASNPVAAAKLRSASTHWLRHTSATHQADAGNDIRFIQRNLRHVSIETTAIYLHVDDDARHASTTGDAIQKP</sequence>
<feature type="domain" description="Tyr recombinase" evidence="6">
    <location>
        <begin position="172"/>
        <end position="381"/>
    </location>
</feature>